<dbReference type="InterPro" id="IPR010982">
    <property type="entry name" value="Lambda_DNA-bd_dom_sf"/>
</dbReference>
<organism evidence="2 3">
    <name type="scientific">Rothia nasimurium</name>
    <dbReference type="NCBI Taxonomy" id="85336"/>
    <lineage>
        <taxon>Bacteria</taxon>
        <taxon>Bacillati</taxon>
        <taxon>Actinomycetota</taxon>
        <taxon>Actinomycetes</taxon>
        <taxon>Micrococcales</taxon>
        <taxon>Micrococcaceae</taxon>
        <taxon>Rothia</taxon>
    </lineage>
</organism>
<evidence type="ECO:0000313" key="2">
    <source>
        <dbReference type="EMBL" id="TFU23380.1"/>
    </source>
</evidence>
<gene>
    <name evidence="2" type="ORF">E4U03_03300</name>
</gene>
<accession>A0A4Y9F600</accession>
<evidence type="ECO:0000259" key="1">
    <source>
        <dbReference type="Pfam" id="PF08667"/>
    </source>
</evidence>
<dbReference type="Gene3D" id="1.10.260.40">
    <property type="entry name" value="lambda repressor-like DNA-binding domains"/>
    <property type="match status" value="1"/>
</dbReference>
<dbReference type="Proteomes" id="UP000297951">
    <property type="component" value="Unassembled WGS sequence"/>
</dbReference>
<name>A0A4Y9F600_9MICC</name>
<dbReference type="InterPro" id="IPR013975">
    <property type="entry name" value="Tscrpt_reg_BetR_N"/>
</dbReference>
<dbReference type="SUPFAM" id="SSF47413">
    <property type="entry name" value="lambda repressor-like DNA-binding domains"/>
    <property type="match status" value="1"/>
</dbReference>
<reference evidence="2 3" key="1">
    <citation type="submission" date="2019-03" db="EMBL/GenBank/DDBJ databases">
        <title>Diversity of the mouse oral microbiome.</title>
        <authorList>
            <person name="Joseph S."/>
            <person name="Aduse-Opoku J."/>
            <person name="Curtis M."/>
            <person name="Wade W."/>
            <person name="Hashim A."/>
        </authorList>
    </citation>
    <scope>NUCLEOTIDE SEQUENCE [LARGE SCALE GENOMIC DNA]</scope>
    <source>
        <strain evidence="3">irhom_31</strain>
    </source>
</reference>
<dbReference type="GO" id="GO:0003677">
    <property type="term" value="F:DNA binding"/>
    <property type="evidence" value="ECO:0007669"/>
    <property type="project" value="InterPro"/>
</dbReference>
<sequence length="82" mass="8898">MYFMNTGRSISVEVGMNVRAELARSGQTIAAAATALNMSAPAFRRRLKGQVPFNVAELKEIQRITGTPFSDLVKVTEKAIAV</sequence>
<evidence type="ECO:0000313" key="3">
    <source>
        <dbReference type="Proteomes" id="UP000297951"/>
    </source>
</evidence>
<dbReference type="Pfam" id="PF08667">
    <property type="entry name" value="BetR"/>
    <property type="match status" value="1"/>
</dbReference>
<proteinExistence type="predicted"/>
<feature type="domain" description="Transcription regulator BetR N-terminal" evidence="1">
    <location>
        <begin position="23"/>
        <end position="78"/>
    </location>
</feature>
<dbReference type="AlphaFoldDB" id="A0A4Y9F600"/>
<comment type="caution">
    <text evidence="2">The sequence shown here is derived from an EMBL/GenBank/DDBJ whole genome shotgun (WGS) entry which is preliminary data.</text>
</comment>
<dbReference type="EMBL" id="SPQC01000008">
    <property type="protein sequence ID" value="TFU23380.1"/>
    <property type="molecule type" value="Genomic_DNA"/>
</dbReference>
<protein>
    <recommendedName>
        <fullName evidence="1">Transcription regulator BetR N-terminal domain-containing protein</fullName>
    </recommendedName>
</protein>